<evidence type="ECO:0000313" key="2">
    <source>
        <dbReference type="EMBL" id="OYO16604.1"/>
    </source>
</evidence>
<organism evidence="2 3">
    <name type="scientific">Enemella dayhoffiae</name>
    <dbReference type="NCBI Taxonomy" id="2016507"/>
    <lineage>
        <taxon>Bacteria</taxon>
        <taxon>Bacillati</taxon>
        <taxon>Actinomycetota</taxon>
        <taxon>Actinomycetes</taxon>
        <taxon>Propionibacteriales</taxon>
        <taxon>Propionibacteriaceae</taxon>
        <taxon>Enemella</taxon>
    </lineage>
</organism>
<dbReference type="AlphaFoldDB" id="A0A255GTX9"/>
<keyword evidence="3" id="KW-1185">Reference proteome</keyword>
<proteinExistence type="predicted"/>
<evidence type="ECO:0000256" key="1">
    <source>
        <dbReference type="SAM" id="MobiDB-lite"/>
    </source>
</evidence>
<reference evidence="2 3" key="1">
    <citation type="submission" date="2017-07" db="EMBL/GenBank/DDBJ databases">
        <title>Draft whole genome sequences of clinical Proprionibacteriaceae strains.</title>
        <authorList>
            <person name="Bernier A.-M."/>
            <person name="Bernard K."/>
            <person name="Domingo M.-C."/>
        </authorList>
    </citation>
    <scope>NUCLEOTIDE SEQUENCE [LARGE SCALE GENOMIC DNA]</scope>
    <source>
        <strain evidence="2 3">NML 130396</strain>
    </source>
</reference>
<feature type="region of interest" description="Disordered" evidence="1">
    <location>
        <begin position="325"/>
        <end position="353"/>
    </location>
</feature>
<dbReference type="RefSeq" id="WP_094365491.1">
    <property type="nucleotide sequence ID" value="NZ_NMVQ01000047.1"/>
</dbReference>
<accession>A0A255GTX9</accession>
<comment type="caution">
    <text evidence="2">The sequence shown here is derived from an EMBL/GenBank/DDBJ whole genome shotgun (WGS) entry which is preliminary data.</text>
</comment>
<dbReference type="EMBL" id="NMVQ01000047">
    <property type="protein sequence ID" value="OYO16604.1"/>
    <property type="molecule type" value="Genomic_DNA"/>
</dbReference>
<sequence length="353" mass="38966">MASSYQLVPYIVTFGVPNRSDEFRPLSDVDGGQTSALDAVTKAYALMLDRERAHDEKGSDQTITIKAVRQGELCLLVEATSGTRGMSGALRLSSGGRVPIGPDDVTDLPLRHVFLFSRTGKIGLLLVERFGNRGLTTLVTRMVKEILLTRLGLRVDIRPAMSEHAMQRWASQSKIKAIVLQRTSVREGASSPITMLPEFRVAMPRRKWWPWDRFRDPEGKVDAKKLIAALMPEIPLHADYQDADRAAQQLLDEGWRVALELRKDQKTRQFHVDTQAGITLSFPAGPEGVVGRAEEDGFKAACQEAVTEMKAAGIADLLEPNDCDWSSEPVDVENGFGGDWGVRPTDSKPSTDP</sequence>
<dbReference type="Proteomes" id="UP000216311">
    <property type="component" value="Unassembled WGS sequence"/>
</dbReference>
<name>A0A255GTX9_9ACTN</name>
<protein>
    <submittedName>
        <fullName evidence="2">Uncharacterized protein</fullName>
    </submittedName>
</protein>
<evidence type="ECO:0000313" key="3">
    <source>
        <dbReference type="Proteomes" id="UP000216311"/>
    </source>
</evidence>
<gene>
    <name evidence="2" type="ORF">CGZ93_17745</name>
</gene>